<protein>
    <submittedName>
        <fullName evidence="2">Stage III sporulation protein AF</fullName>
    </submittedName>
</protein>
<dbReference type="EMBL" id="JAWDIP010000004">
    <property type="protein sequence ID" value="MDY0396476.1"/>
    <property type="molecule type" value="Genomic_DNA"/>
</dbReference>
<evidence type="ECO:0000313" key="3">
    <source>
        <dbReference type="Proteomes" id="UP001281447"/>
    </source>
</evidence>
<organism evidence="2 3">
    <name type="scientific">Tigheibacillus halophilus</name>
    <dbReference type="NCBI Taxonomy" id="361280"/>
    <lineage>
        <taxon>Bacteria</taxon>
        <taxon>Bacillati</taxon>
        <taxon>Bacillota</taxon>
        <taxon>Bacilli</taxon>
        <taxon>Bacillales</taxon>
        <taxon>Bacillaceae</taxon>
        <taxon>Tigheibacillus</taxon>
    </lineage>
</organism>
<feature type="transmembrane region" description="Helical" evidence="1">
    <location>
        <begin position="25"/>
        <end position="43"/>
    </location>
</feature>
<evidence type="ECO:0000313" key="2">
    <source>
        <dbReference type="EMBL" id="MDY0396476.1"/>
    </source>
</evidence>
<dbReference type="Pfam" id="PF09581">
    <property type="entry name" value="Spore_III_AF"/>
    <property type="match status" value="1"/>
</dbReference>
<accession>A0ABU5CC93</accession>
<dbReference type="Proteomes" id="UP001281447">
    <property type="component" value="Unassembled WGS sequence"/>
</dbReference>
<dbReference type="InterPro" id="IPR014245">
    <property type="entry name" value="Spore_III_AF"/>
</dbReference>
<sequence>MFFLLLATIIDLLVPANSMKKYIQFAVGLILILIFLKPVFYLFHIDMKQAIQTTFQEQQDEIFEKDMVKNNLKLKKK</sequence>
<keyword evidence="1" id="KW-1133">Transmembrane helix</keyword>
<gene>
    <name evidence="2" type="primary">spoIIIAF</name>
    <name evidence="2" type="ORF">RWE15_21850</name>
</gene>
<reference evidence="2 3" key="1">
    <citation type="submission" date="2023-10" db="EMBL/GenBank/DDBJ databases">
        <title>Virgibacillus halophilus 5B73C genome.</title>
        <authorList>
            <person name="Miliotis G."/>
            <person name="Sengupta P."/>
            <person name="Hameed A."/>
            <person name="Chuvochina M."/>
            <person name="Mcdonagh F."/>
            <person name="Simpson A.C."/>
            <person name="Singh N.K."/>
            <person name="Rekha P.D."/>
            <person name="Raman K."/>
            <person name="Hugenholtz P."/>
            <person name="Venkateswaran K."/>
        </authorList>
    </citation>
    <scope>NUCLEOTIDE SEQUENCE [LARGE SCALE GENOMIC DNA]</scope>
    <source>
        <strain evidence="2 3">5B73C</strain>
    </source>
</reference>
<name>A0ABU5CC93_9BACI</name>
<evidence type="ECO:0000256" key="1">
    <source>
        <dbReference type="SAM" id="Phobius"/>
    </source>
</evidence>
<comment type="caution">
    <text evidence="2">The sequence shown here is derived from an EMBL/GenBank/DDBJ whole genome shotgun (WGS) entry which is preliminary data.</text>
</comment>
<proteinExistence type="predicted"/>
<keyword evidence="1" id="KW-0472">Membrane</keyword>
<keyword evidence="1" id="KW-0812">Transmembrane</keyword>
<keyword evidence="3" id="KW-1185">Reference proteome</keyword>
<dbReference type="NCBIfam" id="TIGR02896">
    <property type="entry name" value="spore_III_AF"/>
    <property type="match status" value="1"/>
</dbReference>